<feature type="transmembrane region" description="Helical" evidence="1">
    <location>
        <begin position="12"/>
        <end position="36"/>
    </location>
</feature>
<keyword evidence="1" id="KW-0812">Transmembrane</keyword>
<sequence length="147" mass="15644">MQASLCKRQKGAAALEFVAVFVIFFAAFYGVVSYGLPMLMLQSFNQASSEAVRRCVALDPASATHSADVNTLAKRVLGEQLAWMPASLNFQVNSDASVTLTSGKLLTVKIDYAKAKLTSVLPVLDLPGIGEVPRLPASLKAEASLQL</sequence>
<keyword evidence="1" id="KW-0472">Membrane</keyword>
<evidence type="ECO:0000313" key="3">
    <source>
        <dbReference type="EMBL" id="SUQ65442.1"/>
    </source>
</evidence>
<name>A0A380T5A8_9PSED</name>
<evidence type="ECO:0000313" key="4">
    <source>
        <dbReference type="Proteomes" id="UP000255177"/>
    </source>
</evidence>
<evidence type="ECO:0000259" key="2">
    <source>
        <dbReference type="Pfam" id="PF07811"/>
    </source>
</evidence>
<reference evidence="4" key="1">
    <citation type="submission" date="2018-07" db="EMBL/GenBank/DDBJ databases">
        <authorList>
            <person name="Blom J."/>
        </authorList>
    </citation>
    <scope>NUCLEOTIDE SEQUENCE [LARGE SCALE GENOMIC DNA]</scope>
    <source>
        <strain evidence="4">CCOS 864</strain>
    </source>
</reference>
<proteinExistence type="predicted"/>
<evidence type="ECO:0000256" key="1">
    <source>
        <dbReference type="SAM" id="Phobius"/>
    </source>
</evidence>
<organism evidence="3 4">
    <name type="scientific">Pseudomonas wadenswilerensis</name>
    <dbReference type="NCBI Taxonomy" id="1785161"/>
    <lineage>
        <taxon>Bacteria</taxon>
        <taxon>Pseudomonadati</taxon>
        <taxon>Pseudomonadota</taxon>
        <taxon>Gammaproteobacteria</taxon>
        <taxon>Pseudomonadales</taxon>
        <taxon>Pseudomonadaceae</taxon>
        <taxon>Pseudomonas</taxon>
    </lineage>
</organism>
<dbReference type="AlphaFoldDB" id="A0A380T5A8"/>
<feature type="domain" description="TadE-like" evidence="2">
    <location>
        <begin position="11"/>
        <end position="53"/>
    </location>
</feature>
<dbReference type="Proteomes" id="UP000255177">
    <property type="component" value="Unassembled WGS sequence"/>
</dbReference>
<dbReference type="EMBL" id="UIDD01000012">
    <property type="protein sequence ID" value="SUQ65442.1"/>
    <property type="molecule type" value="Genomic_DNA"/>
</dbReference>
<dbReference type="RefSeq" id="WP_115088948.1">
    <property type="nucleotide sequence ID" value="NZ_CBCSFG010000021.1"/>
</dbReference>
<accession>A0A380T5A8</accession>
<keyword evidence="1" id="KW-1133">Transmembrane helix</keyword>
<protein>
    <submittedName>
        <fullName evidence="3">TadE-like family protein</fullName>
    </submittedName>
</protein>
<dbReference type="InterPro" id="IPR012495">
    <property type="entry name" value="TadE-like_dom"/>
</dbReference>
<dbReference type="Pfam" id="PF07811">
    <property type="entry name" value="TadE"/>
    <property type="match status" value="1"/>
</dbReference>
<keyword evidence="4" id="KW-1185">Reference proteome</keyword>
<gene>
    <name evidence="3" type="ORF">CCOS864_04917</name>
</gene>